<name>A0A9Q1HFG6_HOLLE</name>
<dbReference type="PANTHER" id="PTHR12859">
    <property type="entry name" value="PRA1 PROTEIN"/>
    <property type="match status" value="1"/>
</dbReference>
<keyword evidence="4 5" id="KW-0472">Membrane</keyword>
<evidence type="ECO:0000313" key="6">
    <source>
        <dbReference type="EMBL" id="KAJ8047802.1"/>
    </source>
</evidence>
<keyword evidence="7" id="KW-1185">Reference proteome</keyword>
<evidence type="ECO:0000313" key="7">
    <source>
        <dbReference type="Proteomes" id="UP001152320"/>
    </source>
</evidence>
<dbReference type="EMBL" id="JAIZAY010000002">
    <property type="protein sequence ID" value="KAJ8047802.1"/>
    <property type="molecule type" value="Genomic_DNA"/>
</dbReference>
<sequence length="178" mass="20295">MDDFEVPPLRSLQDFLLESARFSSPAVHDPQRFTNRLVDNLLYYQTNYFLTAVIMFLLVGFMNPKSMMLGMVTMAVIIAAFVYFSNNKRETQKFKTQHPFLCGIGILFAASLLMYLFGSILVFVWGIMLPIAAILLHAAFRMRNLKNKVSKKLESLGIKRTPMGVILFELGLEDQARS</sequence>
<dbReference type="PANTHER" id="PTHR12859:SF0">
    <property type="entry name" value="PRA1 FAMILY PROTEIN"/>
    <property type="match status" value="1"/>
</dbReference>
<proteinExistence type="inferred from homology"/>
<evidence type="ECO:0000256" key="3">
    <source>
        <dbReference type="ARBA" id="ARBA00022989"/>
    </source>
</evidence>
<dbReference type="Pfam" id="PF03208">
    <property type="entry name" value="PRA1"/>
    <property type="match status" value="1"/>
</dbReference>
<gene>
    <name evidence="6" type="ORF">HOLleu_06903</name>
</gene>
<reference evidence="6" key="1">
    <citation type="submission" date="2021-10" db="EMBL/GenBank/DDBJ databases">
        <title>Tropical sea cucumber genome reveals ecological adaptation and Cuvierian tubules defense mechanism.</title>
        <authorList>
            <person name="Chen T."/>
        </authorList>
    </citation>
    <scope>NUCLEOTIDE SEQUENCE</scope>
    <source>
        <strain evidence="6">Nanhai2018</strain>
        <tissue evidence="6">Muscle</tissue>
    </source>
</reference>
<dbReference type="AlphaFoldDB" id="A0A9Q1HFG6"/>
<accession>A0A9Q1HFG6</accession>
<dbReference type="GO" id="GO:0016020">
    <property type="term" value="C:membrane"/>
    <property type="evidence" value="ECO:0007669"/>
    <property type="project" value="UniProtKB-SubCell"/>
</dbReference>
<evidence type="ECO:0000256" key="2">
    <source>
        <dbReference type="ARBA" id="ARBA00022692"/>
    </source>
</evidence>
<feature type="transmembrane region" description="Helical" evidence="5">
    <location>
        <begin position="123"/>
        <end position="142"/>
    </location>
</feature>
<organism evidence="6 7">
    <name type="scientific">Holothuria leucospilota</name>
    <name type="common">Black long sea cucumber</name>
    <name type="synonym">Mertensiothuria leucospilota</name>
    <dbReference type="NCBI Taxonomy" id="206669"/>
    <lineage>
        <taxon>Eukaryota</taxon>
        <taxon>Metazoa</taxon>
        <taxon>Echinodermata</taxon>
        <taxon>Eleutherozoa</taxon>
        <taxon>Echinozoa</taxon>
        <taxon>Holothuroidea</taxon>
        <taxon>Aspidochirotacea</taxon>
        <taxon>Aspidochirotida</taxon>
        <taxon>Holothuriidae</taxon>
        <taxon>Holothuria</taxon>
    </lineage>
</organism>
<feature type="transmembrane region" description="Helical" evidence="5">
    <location>
        <begin position="41"/>
        <end position="61"/>
    </location>
</feature>
<comment type="caution">
    <text evidence="6">The sequence shown here is derived from an EMBL/GenBank/DDBJ whole genome shotgun (WGS) entry which is preliminary data.</text>
</comment>
<feature type="transmembrane region" description="Helical" evidence="5">
    <location>
        <begin position="67"/>
        <end position="86"/>
    </location>
</feature>
<comment type="subcellular location">
    <subcellularLocation>
        <location evidence="1 5">Membrane</location>
        <topology evidence="1 5">Multi-pass membrane protein</topology>
    </subcellularLocation>
</comment>
<dbReference type="OrthoDB" id="18213at2759"/>
<evidence type="ECO:0000256" key="4">
    <source>
        <dbReference type="ARBA" id="ARBA00023136"/>
    </source>
</evidence>
<evidence type="ECO:0000256" key="1">
    <source>
        <dbReference type="ARBA" id="ARBA00004141"/>
    </source>
</evidence>
<comment type="similarity">
    <text evidence="5">Belongs to the PRA1 family.</text>
</comment>
<protein>
    <recommendedName>
        <fullName evidence="5">PRA1 family protein</fullName>
    </recommendedName>
</protein>
<feature type="transmembrane region" description="Helical" evidence="5">
    <location>
        <begin position="98"/>
        <end position="117"/>
    </location>
</feature>
<keyword evidence="2 5" id="KW-0812">Transmembrane</keyword>
<dbReference type="Proteomes" id="UP001152320">
    <property type="component" value="Chromosome 2"/>
</dbReference>
<evidence type="ECO:0000256" key="5">
    <source>
        <dbReference type="RuleBase" id="RU363107"/>
    </source>
</evidence>
<dbReference type="SUPFAM" id="SSF81345">
    <property type="entry name" value="ABC transporter involved in vitamin B12 uptake, BtuC"/>
    <property type="match status" value="1"/>
</dbReference>
<dbReference type="InterPro" id="IPR037294">
    <property type="entry name" value="ABC_BtuC-like"/>
</dbReference>
<keyword evidence="3 5" id="KW-1133">Transmembrane helix</keyword>
<dbReference type="InterPro" id="IPR004895">
    <property type="entry name" value="Prenylated_rab_accept_PRA1"/>
</dbReference>